<organism evidence="1">
    <name type="scientific">Physcomitrium patens</name>
    <name type="common">Spreading-leaved earth moss</name>
    <name type="synonym">Physcomitrella patens</name>
    <dbReference type="NCBI Taxonomy" id="3218"/>
    <lineage>
        <taxon>Eukaryota</taxon>
        <taxon>Viridiplantae</taxon>
        <taxon>Streptophyta</taxon>
        <taxon>Embryophyta</taxon>
        <taxon>Bryophyta</taxon>
        <taxon>Bryophytina</taxon>
        <taxon>Bryopsida</taxon>
        <taxon>Funariidae</taxon>
        <taxon>Funariales</taxon>
        <taxon>Funariaceae</taxon>
        <taxon>Physcomitrium</taxon>
    </lineage>
</organism>
<dbReference type="PANTHER" id="PTHR31385:SF16">
    <property type="entry name" value="COENZYME Q-BINDING PROTEIN COQ10 START DOMAIN-CONTAINING PROTEIN"/>
    <property type="match status" value="1"/>
</dbReference>
<dbReference type="EnsemblPlants" id="Pp3c11_15150V3.1">
    <property type="protein sequence ID" value="Pp3c11_15150V3.1"/>
    <property type="gene ID" value="Pp3c11_15150"/>
</dbReference>
<gene>
    <name evidence="2" type="primary">LOC112288440</name>
    <name evidence="1" type="ORF">PHYPA_015052</name>
</gene>
<keyword evidence="3" id="KW-1185">Reference proteome</keyword>
<reference evidence="1 3" key="2">
    <citation type="journal article" date="2018" name="Plant J.">
        <title>The Physcomitrella patens chromosome-scale assembly reveals moss genome structure and evolution.</title>
        <authorList>
            <person name="Lang D."/>
            <person name="Ullrich K.K."/>
            <person name="Murat F."/>
            <person name="Fuchs J."/>
            <person name="Jenkins J."/>
            <person name="Haas F.B."/>
            <person name="Piednoel M."/>
            <person name="Gundlach H."/>
            <person name="Van Bel M."/>
            <person name="Meyberg R."/>
            <person name="Vives C."/>
            <person name="Morata J."/>
            <person name="Symeonidi A."/>
            <person name="Hiss M."/>
            <person name="Muchero W."/>
            <person name="Kamisugi Y."/>
            <person name="Saleh O."/>
            <person name="Blanc G."/>
            <person name="Decker E.L."/>
            <person name="van Gessel N."/>
            <person name="Grimwood J."/>
            <person name="Hayes R.D."/>
            <person name="Graham S.W."/>
            <person name="Gunter L.E."/>
            <person name="McDaniel S.F."/>
            <person name="Hoernstein S.N.W."/>
            <person name="Larsson A."/>
            <person name="Li F.W."/>
            <person name="Perroud P.F."/>
            <person name="Phillips J."/>
            <person name="Ranjan P."/>
            <person name="Rokshar D.S."/>
            <person name="Rothfels C.J."/>
            <person name="Schneider L."/>
            <person name="Shu S."/>
            <person name="Stevenson D.W."/>
            <person name="Thummler F."/>
            <person name="Tillich M."/>
            <person name="Villarreal Aguilar J.C."/>
            <person name="Widiez T."/>
            <person name="Wong G.K."/>
            <person name="Wymore A."/>
            <person name="Zhang Y."/>
            <person name="Zimmer A.D."/>
            <person name="Quatrano R.S."/>
            <person name="Mayer K.F.X."/>
            <person name="Goodstein D."/>
            <person name="Casacuberta J.M."/>
            <person name="Vandepoele K."/>
            <person name="Reski R."/>
            <person name="Cuming A.C."/>
            <person name="Tuskan G.A."/>
            <person name="Maumus F."/>
            <person name="Salse J."/>
            <person name="Schmutz J."/>
            <person name="Rensing S.A."/>
        </authorList>
    </citation>
    <scope>NUCLEOTIDE SEQUENCE [LARGE SCALE GENOMIC DNA]</scope>
    <source>
        <strain evidence="2 3">cv. Gransden 2004</strain>
    </source>
</reference>
<proteinExistence type="predicted"/>
<sequence>MRTGTSCCGRANSPSNTEVEEDCSKRLVTFKLNEPGYLKQFNGYWSIEPWMQEAKQLGSKVSVAQEVLPSILPPGPLGGYVSRILGNQIKYALQDLAMAAEQFQHAHGI</sequence>
<dbReference type="Gramene" id="Pp3c11_15150V3.1">
    <property type="protein sequence ID" value="Pp3c11_15150V3.1"/>
    <property type="gene ID" value="Pp3c11_15150"/>
</dbReference>
<dbReference type="PANTHER" id="PTHR31385">
    <property type="entry name" value="PUTATIVE (DUF220)-RELATED"/>
    <property type="match status" value="1"/>
</dbReference>
<evidence type="ECO:0000313" key="2">
    <source>
        <dbReference type="EnsemblPlants" id="Pp3c11_15150V3.1"/>
    </source>
</evidence>
<protein>
    <recommendedName>
        <fullName evidence="4">Coenzyme Q-binding protein COQ10 START domain-containing protein</fullName>
    </recommendedName>
</protein>
<dbReference type="Proteomes" id="UP000006727">
    <property type="component" value="Chromosome 11"/>
</dbReference>
<evidence type="ECO:0008006" key="4">
    <source>
        <dbReference type="Google" id="ProtNLM"/>
    </source>
</evidence>
<reference evidence="2" key="3">
    <citation type="submission" date="2020-12" db="UniProtKB">
        <authorList>
            <consortium name="EnsemblPlants"/>
        </authorList>
    </citation>
    <scope>IDENTIFICATION</scope>
</reference>
<dbReference type="AlphaFoldDB" id="A0A2K1JUT2"/>
<name>A0A2K1JUT2_PHYPA</name>
<evidence type="ECO:0000313" key="1">
    <source>
        <dbReference type="EMBL" id="PNR45281.1"/>
    </source>
</evidence>
<dbReference type="EMBL" id="ABEU02000011">
    <property type="protein sequence ID" value="PNR45281.1"/>
    <property type="molecule type" value="Genomic_DNA"/>
</dbReference>
<accession>A0A2K1JUT2</accession>
<reference evidence="1 3" key="1">
    <citation type="journal article" date="2008" name="Science">
        <title>The Physcomitrella genome reveals evolutionary insights into the conquest of land by plants.</title>
        <authorList>
            <person name="Rensing S."/>
            <person name="Lang D."/>
            <person name="Zimmer A."/>
            <person name="Terry A."/>
            <person name="Salamov A."/>
            <person name="Shapiro H."/>
            <person name="Nishiyama T."/>
            <person name="Perroud P.-F."/>
            <person name="Lindquist E."/>
            <person name="Kamisugi Y."/>
            <person name="Tanahashi T."/>
            <person name="Sakakibara K."/>
            <person name="Fujita T."/>
            <person name="Oishi K."/>
            <person name="Shin-I T."/>
            <person name="Kuroki Y."/>
            <person name="Toyoda A."/>
            <person name="Suzuki Y."/>
            <person name="Hashimoto A."/>
            <person name="Yamaguchi K."/>
            <person name="Sugano A."/>
            <person name="Kohara Y."/>
            <person name="Fujiyama A."/>
            <person name="Anterola A."/>
            <person name="Aoki S."/>
            <person name="Ashton N."/>
            <person name="Barbazuk W.B."/>
            <person name="Barker E."/>
            <person name="Bennetzen J."/>
            <person name="Bezanilla M."/>
            <person name="Blankenship R."/>
            <person name="Cho S.H."/>
            <person name="Dutcher S."/>
            <person name="Estelle M."/>
            <person name="Fawcett J.A."/>
            <person name="Gundlach H."/>
            <person name="Hanada K."/>
            <person name="Heyl A."/>
            <person name="Hicks K.A."/>
            <person name="Hugh J."/>
            <person name="Lohr M."/>
            <person name="Mayer K."/>
            <person name="Melkozernov A."/>
            <person name="Murata T."/>
            <person name="Nelson D."/>
            <person name="Pils B."/>
            <person name="Prigge M."/>
            <person name="Reiss B."/>
            <person name="Renner T."/>
            <person name="Rombauts S."/>
            <person name="Rushton P."/>
            <person name="Sanderfoot A."/>
            <person name="Schween G."/>
            <person name="Shiu S.-H."/>
            <person name="Stueber K."/>
            <person name="Theodoulou F.L."/>
            <person name="Tu H."/>
            <person name="Van de Peer Y."/>
            <person name="Verrier P.J."/>
            <person name="Waters E."/>
            <person name="Wood A."/>
            <person name="Yang L."/>
            <person name="Cove D."/>
            <person name="Cuming A."/>
            <person name="Hasebe M."/>
            <person name="Lucas S."/>
            <person name="Mishler D.B."/>
            <person name="Reski R."/>
            <person name="Grigoriev I."/>
            <person name="Quatrano R.S."/>
            <person name="Boore J.L."/>
        </authorList>
    </citation>
    <scope>NUCLEOTIDE SEQUENCE [LARGE SCALE GENOMIC DNA]</scope>
    <source>
        <strain evidence="2 3">cv. Gransden 2004</strain>
    </source>
</reference>
<evidence type="ECO:0000313" key="3">
    <source>
        <dbReference type="Proteomes" id="UP000006727"/>
    </source>
</evidence>